<gene>
    <name evidence="1" type="ORF">M3N55_15960</name>
</gene>
<evidence type="ECO:0000313" key="2">
    <source>
        <dbReference type="Proteomes" id="UP001202550"/>
    </source>
</evidence>
<evidence type="ECO:0000313" key="1">
    <source>
        <dbReference type="EMBL" id="MCL1630213.1"/>
    </source>
</evidence>
<name>A0ABT0M5U3_9RHOB</name>
<dbReference type="RefSeq" id="WP_249060870.1">
    <property type="nucleotide sequence ID" value="NZ_JALZWP010000030.1"/>
</dbReference>
<accession>A0ABT0M5U3</accession>
<dbReference type="EMBL" id="JALZWP010000030">
    <property type="protein sequence ID" value="MCL1630213.1"/>
    <property type="molecule type" value="Genomic_DNA"/>
</dbReference>
<proteinExistence type="predicted"/>
<protein>
    <recommendedName>
        <fullName evidence="3">Lipoprotein</fullName>
    </recommendedName>
</protein>
<dbReference type="PROSITE" id="PS51257">
    <property type="entry name" value="PROKAR_LIPOPROTEIN"/>
    <property type="match status" value="1"/>
</dbReference>
<evidence type="ECO:0008006" key="3">
    <source>
        <dbReference type="Google" id="ProtNLM"/>
    </source>
</evidence>
<sequence length="190" mass="20359">MRAIFLTLPAILALTACIEVDMNVEILGEDEARVTGYMQIQRQMYEMSGQDASFCDAEDGGTFVLTDTHARCQIDKTGSFAEIMDDGGADGPQDMQAQLVHLDSNRVRALLPLSALSGQMEDMASDPQAMAMARQMMAGLSIGFSVSGDSIESTTGTMSDDGKTATVTLGLDDLLAPGTPLQDFETIVRY</sequence>
<reference evidence="1 2" key="1">
    <citation type="submission" date="2022-05" db="EMBL/GenBank/DDBJ databases">
        <title>Seasonal and diel survey of microbial diversity of the Tyrrhenian coast.</title>
        <authorList>
            <person name="Gattoni G."/>
            <person name="Corral P."/>
        </authorList>
    </citation>
    <scope>NUCLEOTIDE SEQUENCE [LARGE SCALE GENOMIC DNA]</scope>
    <source>
        <strain evidence="1 2">V10</strain>
    </source>
</reference>
<keyword evidence="2" id="KW-1185">Reference proteome</keyword>
<dbReference type="Proteomes" id="UP001202550">
    <property type="component" value="Unassembled WGS sequence"/>
</dbReference>
<organism evidence="1 2">
    <name type="scientific">Roseinatronobacter domitianus</name>
    <dbReference type="NCBI Taxonomy" id="2940293"/>
    <lineage>
        <taxon>Bacteria</taxon>
        <taxon>Pseudomonadati</taxon>
        <taxon>Pseudomonadota</taxon>
        <taxon>Alphaproteobacteria</taxon>
        <taxon>Rhodobacterales</taxon>
        <taxon>Paracoccaceae</taxon>
        <taxon>Roseinatronobacter</taxon>
    </lineage>
</organism>
<comment type="caution">
    <text evidence="1">The sequence shown here is derived from an EMBL/GenBank/DDBJ whole genome shotgun (WGS) entry which is preliminary data.</text>
</comment>